<dbReference type="SUPFAM" id="SSF52540">
    <property type="entry name" value="P-loop containing nucleoside triphosphate hydrolases"/>
    <property type="match status" value="1"/>
</dbReference>
<proteinExistence type="inferred from homology"/>
<evidence type="ECO:0000256" key="3">
    <source>
        <dbReference type="ARBA" id="ARBA00022840"/>
    </source>
</evidence>
<dbReference type="PANTHER" id="PTHR42798:SF7">
    <property type="entry name" value="ALPHA-D-RIBOSE 1-METHYLPHOSPHONATE 5-TRIPHOSPHATE SYNTHASE SUBUNIT PHNL"/>
    <property type="match status" value="1"/>
</dbReference>
<dbReference type="InterPro" id="IPR003593">
    <property type="entry name" value="AAA+_ATPase"/>
</dbReference>
<evidence type="ECO:0000259" key="4">
    <source>
        <dbReference type="PROSITE" id="PS50893"/>
    </source>
</evidence>
<evidence type="ECO:0000313" key="5">
    <source>
        <dbReference type="EMBL" id="MBC8540208.1"/>
    </source>
</evidence>
<dbReference type="PANTHER" id="PTHR42798">
    <property type="entry name" value="LIPOPROTEIN-RELEASING SYSTEM ATP-BINDING PROTEIN LOLD"/>
    <property type="match status" value="1"/>
</dbReference>
<dbReference type="Pfam" id="PF00005">
    <property type="entry name" value="ABC_tran"/>
    <property type="match status" value="1"/>
</dbReference>
<organism evidence="5 6">
    <name type="scientific">Congzhengia minquanensis</name>
    <dbReference type="NCBI Taxonomy" id="2763657"/>
    <lineage>
        <taxon>Bacteria</taxon>
        <taxon>Bacillati</taxon>
        <taxon>Bacillota</taxon>
        <taxon>Clostridia</taxon>
        <taxon>Eubacteriales</taxon>
        <taxon>Oscillospiraceae</taxon>
        <taxon>Congzhengia</taxon>
    </lineage>
</organism>
<dbReference type="EMBL" id="JACRSU010000001">
    <property type="protein sequence ID" value="MBC8540208.1"/>
    <property type="molecule type" value="Genomic_DNA"/>
</dbReference>
<keyword evidence="2" id="KW-0547">Nucleotide-binding</keyword>
<dbReference type="InterPro" id="IPR027417">
    <property type="entry name" value="P-loop_NTPase"/>
</dbReference>
<dbReference type="RefSeq" id="WP_177462348.1">
    <property type="nucleotide sequence ID" value="NZ_JACRSU010000001.1"/>
</dbReference>
<dbReference type="InterPro" id="IPR003439">
    <property type="entry name" value="ABC_transporter-like_ATP-bd"/>
</dbReference>
<keyword evidence="6" id="KW-1185">Reference proteome</keyword>
<comment type="caution">
    <text evidence="5">The sequence shown here is derived from an EMBL/GenBank/DDBJ whole genome shotgun (WGS) entry which is preliminary data.</text>
</comment>
<evidence type="ECO:0000313" key="6">
    <source>
        <dbReference type="Proteomes" id="UP000611762"/>
    </source>
</evidence>
<gene>
    <name evidence="5" type="ORF">H8698_04370</name>
</gene>
<evidence type="ECO:0000256" key="2">
    <source>
        <dbReference type="ARBA" id="ARBA00022741"/>
    </source>
</evidence>
<sequence length="246" mass="27617">MLQICELSKNFIMHIRSEAEIYGFDAVDFSAKPGELVAITGPSGCGKSSLLKCIYRTYMPTGGHVHYTCKDGSVIDLATAEPWEMIHLRETELGYVSQFFSVIPRVSALDILTNTQTGRGVDVKTARERAAEYLEKVGISPKLWDMYPATFSGGEKQRLNIANALITKPRLLLLDEPTASLDAHSKEWVMNMILDLKAEGTAMVGVFHDEIAIQTLADWRYEMRERKMVPKDYKMEYASEALAELL</sequence>
<dbReference type="PROSITE" id="PS00211">
    <property type="entry name" value="ABC_TRANSPORTER_1"/>
    <property type="match status" value="1"/>
</dbReference>
<dbReference type="GO" id="GO:0005524">
    <property type="term" value="F:ATP binding"/>
    <property type="evidence" value="ECO:0007669"/>
    <property type="project" value="UniProtKB-KW"/>
</dbReference>
<dbReference type="Gene3D" id="3.40.50.300">
    <property type="entry name" value="P-loop containing nucleotide triphosphate hydrolases"/>
    <property type="match status" value="1"/>
</dbReference>
<dbReference type="GO" id="GO:0016887">
    <property type="term" value="F:ATP hydrolysis activity"/>
    <property type="evidence" value="ECO:0007669"/>
    <property type="project" value="InterPro"/>
</dbReference>
<keyword evidence="3 5" id="KW-0067">ATP-binding</keyword>
<name>A0A926DLH6_9FIRM</name>
<dbReference type="PROSITE" id="PS50893">
    <property type="entry name" value="ABC_TRANSPORTER_2"/>
    <property type="match status" value="1"/>
</dbReference>
<dbReference type="SMART" id="SM00382">
    <property type="entry name" value="AAA"/>
    <property type="match status" value="1"/>
</dbReference>
<dbReference type="AlphaFoldDB" id="A0A926DLH6"/>
<evidence type="ECO:0000256" key="1">
    <source>
        <dbReference type="ARBA" id="ARBA00005417"/>
    </source>
</evidence>
<accession>A0A926DLH6</accession>
<protein>
    <submittedName>
        <fullName evidence="5">ATP-binding cassette domain-containing protein</fullName>
    </submittedName>
</protein>
<dbReference type="InterPro" id="IPR017871">
    <property type="entry name" value="ABC_transporter-like_CS"/>
</dbReference>
<reference evidence="5" key="1">
    <citation type="submission" date="2020-08" db="EMBL/GenBank/DDBJ databases">
        <title>Genome public.</title>
        <authorList>
            <person name="Liu C."/>
            <person name="Sun Q."/>
        </authorList>
    </citation>
    <scope>NUCLEOTIDE SEQUENCE</scope>
    <source>
        <strain evidence="5">H8</strain>
    </source>
</reference>
<comment type="similarity">
    <text evidence="1">Belongs to the ABC transporter superfamily.</text>
</comment>
<dbReference type="Proteomes" id="UP000611762">
    <property type="component" value="Unassembled WGS sequence"/>
</dbReference>
<feature type="domain" description="ABC transporter" evidence="4">
    <location>
        <begin position="2"/>
        <end position="245"/>
    </location>
</feature>